<accession>A0A1D8N8A3</accession>
<evidence type="ECO:0000313" key="1">
    <source>
        <dbReference type="EMBL" id="AOW01868.1"/>
    </source>
</evidence>
<name>A0A1D8N8A3_YARLL</name>
<sequence length="146" mass="16363">MVQARQSTLDLLRLMTQWFVIHDKLFSAIWFVSWVQVCTLQFATFYSVIDTTLIVFHLTTACPSIYLDRCGELSCVITVATEDTSTTQDFPTIVITTPVKQALIRLTCQALLANVSFFSLLSLCLCEYIGGSRIFARSPGLCPTYS</sequence>
<organism evidence="1 2">
    <name type="scientific">Yarrowia lipolytica</name>
    <name type="common">Candida lipolytica</name>
    <dbReference type="NCBI Taxonomy" id="4952"/>
    <lineage>
        <taxon>Eukaryota</taxon>
        <taxon>Fungi</taxon>
        <taxon>Dikarya</taxon>
        <taxon>Ascomycota</taxon>
        <taxon>Saccharomycotina</taxon>
        <taxon>Dipodascomycetes</taxon>
        <taxon>Dipodascales</taxon>
        <taxon>Dipodascales incertae sedis</taxon>
        <taxon>Yarrowia</taxon>
    </lineage>
</organism>
<reference evidence="1 2" key="1">
    <citation type="journal article" date="2016" name="PLoS ONE">
        <title>Sequence Assembly of Yarrowia lipolytica Strain W29/CLIB89 Shows Transposable Element Diversity.</title>
        <authorList>
            <person name="Magnan C."/>
            <person name="Yu J."/>
            <person name="Chang I."/>
            <person name="Jahn E."/>
            <person name="Kanomata Y."/>
            <person name="Wu J."/>
            <person name="Zeller M."/>
            <person name="Oakes M."/>
            <person name="Baldi P."/>
            <person name="Sandmeyer S."/>
        </authorList>
    </citation>
    <scope>NUCLEOTIDE SEQUENCE [LARGE SCALE GENOMIC DNA]</scope>
    <source>
        <strain evidence="2">CLIB89(W29)</strain>
    </source>
</reference>
<evidence type="ECO:0000313" key="2">
    <source>
        <dbReference type="Proteomes" id="UP000182444"/>
    </source>
</evidence>
<dbReference type="Proteomes" id="UP000182444">
    <property type="component" value="Chromosome 1B"/>
</dbReference>
<dbReference type="RefSeq" id="XP_068138209.1">
    <property type="nucleotide sequence ID" value="XM_068282108.1"/>
</dbReference>
<dbReference type="VEuPathDB" id="FungiDB:YALI1_B23443g"/>
<dbReference type="AlphaFoldDB" id="A0A1D8N8A3"/>
<protein>
    <submittedName>
        <fullName evidence="1">Uncharacterized protein</fullName>
    </submittedName>
</protein>
<gene>
    <name evidence="1" type="ORF">YALI1_B23443g</name>
</gene>
<proteinExistence type="predicted"/>
<dbReference type="EMBL" id="CP017554">
    <property type="protein sequence ID" value="AOW01868.1"/>
    <property type="molecule type" value="Genomic_DNA"/>
</dbReference>
<dbReference type="GeneID" id="94582754"/>